<proteinExistence type="predicted"/>
<dbReference type="EMBL" id="JAAWWK010000006">
    <property type="protein sequence ID" value="NKI19005.1"/>
    <property type="molecule type" value="Genomic_DNA"/>
</dbReference>
<dbReference type="Pfam" id="PF05175">
    <property type="entry name" value="MTS"/>
    <property type="match status" value="1"/>
</dbReference>
<keyword evidence="3 7" id="KW-0489">Methyltransferase</keyword>
<name>A0ABX1GJ69_9GAMM</name>
<dbReference type="Gene3D" id="3.40.50.150">
    <property type="entry name" value="Vaccinia Virus protein VP39"/>
    <property type="match status" value="2"/>
</dbReference>
<dbReference type="Proteomes" id="UP000765845">
    <property type="component" value="Unassembled WGS sequence"/>
</dbReference>
<dbReference type="PROSITE" id="PS00092">
    <property type="entry name" value="N6_MTASE"/>
    <property type="match status" value="1"/>
</dbReference>
<keyword evidence="1" id="KW-0963">Cytoplasm</keyword>
<dbReference type="RefSeq" id="WP_168451509.1">
    <property type="nucleotide sequence ID" value="NZ_JAAWWK010000006.1"/>
</dbReference>
<comment type="caution">
    <text evidence="7">The sequence shown here is derived from an EMBL/GenBank/DDBJ whole genome shotgun (WGS) entry which is preliminary data.</text>
</comment>
<dbReference type="PANTHER" id="PTHR47816">
    <property type="entry name" value="RIBOSOMAL RNA SMALL SUBUNIT METHYLTRANSFERASE C"/>
    <property type="match status" value="1"/>
</dbReference>
<dbReference type="InterPro" id="IPR007848">
    <property type="entry name" value="Small_mtfrase_dom"/>
</dbReference>
<keyword evidence="4" id="KW-0808">Transferase</keyword>
<evidence type="ECO:0000313" key="7">
    <source>
        <dbReference type="EMBL" id="NKI19005.1"/>
    </source>
</evidence>
<reference evidence="7 8" key="1">
    <citation type="submission" date="2020-04" db="EMBL/GenBank/DDBJ databases">
        <authorList>
            <person name="Yoon J."/>
        </authorList>
    </citation>
    <scope>NUCLEOTIDE SEQUENCE [LARGE SCALE GENOMIC DNA]</scope>
    <source>
        <strain evidence="7 8">KMU-166</strain>
    </source>
</reference>
<dbReference type="GO" id="GO:0008168">
    <property type="term" value="F:methyltransferase activity"/>
    <property type="evidence" value="ECO:0007669"/>
    <property type="project" value="UniProtKB-KW"/>
</dbReference>
<dbReference type="SUPFAM" id="SSF53335">
    <property type="entry name" value="S-adenosyl-L-methionine-dependent methyltransferases"/>
    <property type="match status" value="1"/>
</dbReference>
<keyword evidence="5" id="KW-0949">S-adenosyl-L-methionine</keyword>
<dbReference type="CDD" id="cd02440">
    <property type="entry name" value="AdoMet_MTases"/>
    <property type="match status" value="1"/>
</dbReference>
<dbReference type="GO" id="GO:0032259">
    <property type="term" value="P:methylation"/>
    <property type="evidence" value="ECO:0007669"/>
    <property type="project" value="UniProtKB-KW"/>
</dbReference>
<evidence type="ECO:0000256" key="4">
    <source>
        <dbReference type="ARBA" id="ARBA00022679"/>
    </source>
</evidence>
<evidence type="ECO:0000313" key="8">
    <source>
        <dbReference type="Proteomes" id="UP000765845"/>
    </source>
</evidence>
<dbReference type="InterPro" id="IPR046977">
    <property type="entry name" value="RsmC/RlmG"/>
</dbReference>
<feature type="domain" description="Methyltransferase small" evidence="6">
    <location>
        <begin position="172"/>
        <end position="340"/>
    </location>
</feature>
<protein>
    <submittedName>
        <fullName evidence="7">Class I SAM-dependent methyltransferase</fullName>
    </submittedName>
</protein>
<accession>A0ABX1GJ69</accession>
<dbReference type="PANTHER" id="PTHR47816:SF4">
    <property type="entry name" value="RIBOSOMAL RNA SMALL SUBUNIT METHYLTRANSFERASE C"/>
    <property type="match status" value="1"/>
</dbReference>
<evidence type="ECO:0000259" key="6">
    <source>
        <dbReference type="Pfam" id="PF05175"/>
    </source>
</evidence>
<evidence type="ECO:0000256" key="3">
    <source>
        <dbReference type="ARBA" id="ARBA00022603"/>
    </source>
</evidence>
<sequence length="344" mass="37560">MSDSALSALYSKMQNSTGPLWWFADEQVSDEIPSRREDCWVFSNRCDTAAGLTAAGFNVALGDFDIDAASAATPATICYRVSKEKPLVHFLINEAARRLPIGGVLLLSGFKNDGLKTYGDKAAKMLSTASNVRKMSGNAYVAELVKQAEPEHFLPDSDYRELRQIATEPLLFSKPGIYGWQKQDRGSALLIDSLGSFLDGFTQRPRSLADLGCGYGYLPVMASAQLPDSRWLLTDNNATALLACAKNVETHGLSAELHLADCAEGVSGPVDAVLCNPPFHQGFAVEGSLTERFLAATHRLLRNDGQALFVVNQFIPLQRKAEGLFSHSEVIADRDGFRVIRLRK</sequence>
<organism evidence="7 8">
    <name type="scientific">Spongiibacter thalassae</name>
    <dbReference type="NCBI Taxonomy" id="2721624"/>
    <lineage>
        <taxon>Bacteria</taxon>
        <taxon>Pseudomonadati</taxon>
        <taxon>Pseudomonadota</taxon>
        <taxon>Gammaproteobacteria</taxon>
        <taxon>Cellvibrionales</taxon>
        <taxon>Spongiibacteraceae</taxon>
        <taxon>Spongiibacter</taxon>
    </lineage>
</organism>
<gene>
    <name evidence="7" type="ORF">HCU74_16475</name>
</gene>
<evidence type="ECO:0000256" key="1">
    <source>
        <dbReference type="ARBA" id="ARBA00022490"/>
    </source>
</evidence>
<dbReference type="InterPro" id="IPR029063">
    <property type="entry name" value="SAM-dependent_MTases_sf"/>
</dbReference>
<evidence type="ECO:0000256" key="5">
    <source>
        <dbReference type="ARBA" id="ARBA00022691"/>
    </source>
</evidence>
<keyword evidence="2" id="KW-0698">rRNA processing</keyword>
<keyword evidence="8" id="KW-1185">Reference proteome</keyword>
<evidence type="ECO:0000256" key="2">
    <source>
        <dbReference type="ARBA" id="ARBA00022552"/>
    </source>
</evidence>
<dbReference type="InterPro" id="IPR002052">
    <property type="entry name" value="DNA_methylase_N6_adenine_CS"/>
</dbReference>